<evidence type="ECO:0000256" key="3">
    <source>
        <dbReference type="ARBA" id="ARBA00012438"/>
    </source>
</evidence>
<comment type="catalytic activity">
    <reaction evidence="1">
        <text>ATP + protein L-histidine = ADP + protein N-phospho-L-histidine.</text>
        <dbReference type="EC" id="2.7.13.3"/>
    </reaction>
</comment>
<organism evidence="15 16">
    <name type="scientific">Cohnella soli</name>
    <dbReference type="NCBI Taxonomy" id="425005"/>
    <lineage>
        <taxon>Bacteria</taxon>
        <taxon>Bacillati</taxon>
        <taxon>Bacillota</taxon>
        <taxon>Bacilli</taxon>
        <taxon>Bacillales</taxon>
        <taxon>Paenibacillaceae</taxon>
        <taxon>Cohnella</taxon>
    </lineage>
</organism>
<evidence type="ECO:0000256" key="4">
    <source>
        <dbReference type="ARBA" id="ARBA00022475"/>
    </source>
</evidence>
<dbReference type="InterPro" id="IPR050736">
    <property type="entry name" value="Sensor_HK_Regulatory"/>
</dbReference>
<dbReference type="PRINTS" id="PR00344">
    <property type="entry name" value="BCTRLSENSOR"/>
</dbReference>
<evidence type="ECO:0000313" key="15">
    <source>
        <dbReference type="EMBL" id="MFC5406399.1"/>
    </source>
</evidence>
<comment type="caution">
    <text evidence="15">The sequence shown here is derived from an EMBL/GenBank/DDBJ whole genome shotgun (WGS) entry which is preliminary data.</text>
</comment>
<dbReference type="PROSITE" id="PS50109">
    <property type="entry name" value="HIS_KIN"/>
    <property type="match status" value="1"/>
</dbReference>
<keyword evidence="7" id="KW-0547">Nucleotide-binding</keyword>
<evidence type="ECO:0000256" key="11">
    <source>
        <dbReference type="ARBA" id="ARBA00023136"/>
    </source>
</evidence>
<dbReference type="PANTHER" id="PTHR43711:SF1">
    <property type="entry name" value="HISTIDINE KINASE 1"/>
    <property type="match status" value="1"/>
</dbReference>
<dbReference type="Proteomes" id="UP001596113">
    <property type="component" value="Unassembled WGS sequence"/>
</dbReference>
<keyword evidence="9 15" id="KW-0067">ATP-binding</keyword>
<reference evidence="16" key="1">
    <citation type="journal article" date="2019" name="Int. J. Syst. Evol. Microbiol.">
        <title>The Global Catalogue of Microorganisms (GCM) 10K type strain sequencing project: providing services to taxonomists for standard genome sequencing and annotation.</title>
        <authorList>
            <consortium name="The Broad Institute Genomics Platform"/>
            <consortium name="The Broad Institute Genome Sequencing Center for Infectious Disease"/>
            <person name="Wu L."/>
            <person name="Ma J."/>
        </authorList>
    </citation>
    <scope>NUCLEOTIDE SEQUENCE [LARGE SCALE GENOMIC DNA]</scope>
    <source>
        <strain evidence="16">CGMCC 1.18575</strain>
    </source>
</reference>
<accession>A0ABW0I0N7</accession>
<keyword evidence="16" id="KW-1185">Reference proteome</keyword>
<evidence type="ECO:0000256" key="6">
    <source>
        <dbReference type="ARBA" id="ARBA00022679"/>
    </source>
</evidence>
<keyword evidence="4" id="KW-1003">Cell membrane</keyword>
<dbReference type="InterPro" id="IPR004358">
    <property type="entry name" value="Sig_transdc_His_kin-like_C"/>
</dbReference>
<evidence type="ECO:0000256" key="5">
    <source>
        <dbReference type="ARBA" id="ARBA00022553"/>
    </source>
</evidence>
<dbReference type="PANTHER" id="PTHR43711">
    <property type="entry name" value="TWO-COMPONENT HISTIDINE KINASE"/>
    <property type="match status" value="1"/>
</dbReference>
<evidence type="ECO:0000256" key="8">
    <source>
        <dbReference type="ARBA" id="ARBA00022777"/>
    </source>
</evidence>
<dbReference type="GO" id="GO:0005524">
    <property type="term" value="F:ATP binding"/>
    <property type="evidence" value="ECO:0007669"/>
    <property type="project" value="UniProtKB-KW"/>
</dbReference>
<dbReference type="InterPro" id="IPR003660">
    <property type="entry name" value="HAMP_dom"/>
</dbReference>
<dbReference type="CDD" id="cd06225">
    <property type="entry name" value="HAMP"/>
    <property type="match status" value="1"/>
</dbReference>
<dbReference type="Gene3D" id="3.30.565.10">
    <property type="entry name" value="Histidine kinase-like ATPase, C-terminal domain"/>
    <property type="match status" value="1"/>
</dbReference>
<evidence type="ECO:0000256" key="7">
    <source>
        <dbReference type="ARBA" id="ARBA00022741"/>
    </source>
</evidence>
<comment type="subcellular location">
    <subcellularLocation>
        <location evidence="2">Cell membrane</location>
        <topology evidence="2">Multi-pass membrane protein</topology>
    </subcellularLocation>
</comment>
<dbReference type="InterPro" id="IPR003661">
    <property type="entry name" value="HisK_dim/P_dom"/>
</dbReference>
<keyword evidence="12" id="KW-0812">Transmembrane</keyword>
<dbReference type="SUPFAM" id="SSF47384">
    <property type="entry name" value="Homodimeric domain of signal transducing histidine kinase"/>
    <property type="match status" value="1"/>
</dbReference>
<sequence>MSKERRRRREWCATDNDDWQTPEEREKLKEISRQLRPPAKFIWMGIIGIHLSVVGTWVISYYTVRAIFNRTHPELGWPIWKQILTIELSFLLMYAIIKFAHVFVRPLRRQMDWFFHLIGAMKQLSKGNFDVKFKANPKYMGQFGPLVTTFNEMASELSQMERMRQEFISNVSHEFQSPLTSIAGFAKALQAGDLPDATKHHYLDIIETESKRLSRLSDNLLKLTSLESKHHPFEPKKYRLDRQLRHLILLCEPLWQEKDIEMDVDLPEVTIVADEDLISQVWINLLHNSIKFTPKGGTVGVRLTTSGPLVHALVYNNGPDISSEALPHLFERFFKEDKSRERERGGSGLGLSIVQKIVDMHDGEIAASNRPQGGAQFAVSLPASSTSSS</sequence>
<keyword evidence="10" id="KW-0902">Two-component regulatory system</keyword>
<dbReference type="EMBL" id="JBHSMI010000052">
    <property type="protein sequence ID" value="MFC5406399.1"/>
    <property type="molecule type" value="Genomic_DNA"/>
</dbReference>
<dbReference type="InterPro" id="IPR003594">
    <property type="entry name" value="HATPase_dom"/>
</dbReference>
<keyword evidence="5" id="KW-0597">Phosphoprotein</keyword>
<evidence type="ECO:0000256" key="9">
    <source>
        <dbReference type="ARBA" id="ARBA00022840"/>
    </source>
</evidence>
<dbReference type="Pfam" id="PF02518">
    <property type="entry name" value="HATPase_c"/>
    <property type="match status" value="1"/>
</dbReference>
<evidence type="ECO:0000256" key="10">
    <source>
        <dbReference type="ARBA" id="ARBA00023012"/>
    </source>
</evidence>
<evidence type="ECO:0000256" key="1">
    <source>
        <dbReference type="ARBA" id="ARBA00000085"/>
    </source>
</evidence>
<dbReference type="InterPro" id="IPR036097">
    <property type="entry name" value="HisK_dim/P_sf"/>
</dbReference>
<evidence type="ECO:0000256" key="12">
    <source>
        <dbReference type="SAM" id="Phobius"/>
    </source>
</evidence>
<keyword evidence="8" id="KW-0418">Kinase</keyword>
<feature type="transmembrane region" description="Helical" evidence="12">
    <location>
        <begin position="83"/>
        <end position="104"/>
    </location>
</feature>
<dbReference type="SMART" id="SM00388">
    <property type="entry name" value="HisKA"/>
    <property type="match status" value="1"/>
</dbReference>
<feature type="transmembrane region" description="Helical" evidence="12">
    <location>
        <begin position="41"/>
        <end position="63"/>
    </location>
</feature>
<feature type="domain" description="HAMP" evidence="14">
    <location>
        <begin position="116"/>
        <end position="162"/>
    </location>
</feature>
<keyword evidence="12" id="KW-1133">Transmembrane helix</keyword>
<dbReference type="InterPro" id="IPR036890">
    <property type="entry name" value="HATPase_C_sf"/>
</dbReference>
<dbReference type="RefSeq" id="WP_378138475.1">
    <property type="nucleotide sequence ID" value="NZ_JBHSMI010000052.1"/>
</dbReference>
<protein>
    <recommendedName>
        <fullName evidence="3">histidine kinase</fullName>
        <ecNumber evidence="3">2.7.13.3</ecNumber>
    </recommendedName>
</protein>
<dbReference type="SUPFAM" id="SSF55874">
    <property type="entry name" value="ATPase domain of HSP90 chaperone/DNA topoisomerase II/histidine kinase"/>
    <property type="match status" value="1"/>
</dbReference>
<dbReference type="Pfam" id="PF00512">
    <property type="entry name" value="HisKA"/>
    <property type="match status" value="1"/>
</dbReference>
<dbReference type="CDD" id="cd00082">
    <property type="entry name" value="HisKA"/>
    <property type="match status" value="1"/>
</dbReference>
<keyword evidence="6" id="KW-0808">Transferase</keyword>
<proteinExistence type="predicted"/>
<dbReference type="PROSITE" id="PS50885">
    <property type="entry name" value="HAMP"/>
    <property type="match status" value="1"/>
</dbReference>
<evidence type="ECO:0000313" key="16">
    <source>
        <dbReference type="Proteomes" id="UP001596113"/>
    </source>
</evidence>
<name>A0ABW0I0N7_9BACL</name>
<gene>
    <name evidence="15" type="ORF">ACFPOF_27015</name>
</gene>
<feature type="domain" description="Histidine kinase" evidence="13">
    <location>
        <begin position="170"/>
        <end position="385"/>
    </location>
</feature>
<evidence type="ECO:0000256" key="2">
    <source>
        <dbReference type="ARBA" id="ARBA00004651"/>
    </source>
</evidence>
<dbReference type="InterPro" id="IPR005467">
    <property type="entry name" value="His_kinase_dom"/>
</dbReference>
<dbReference type="EC" id="2.7.13.3" evidence="3"/>
<evidence type="ECO:0000259" key="14">
    <source>
        <dbReference type="PROSITE" id="PS50885"/>
    </source>
</evidence>
<keyword evidence="11 12" id="KW-0472">Membrane</keyword>
<dbReference type="SMART" id="SM00387">
    <property type="entry name" value="HATPase_c"/>
    <property type="match status" value="1"/>
</dbReference>
<dbReference type="Gene3D" id="1.10.287.130">
    <property type="match status" value="1"/>
</dbReference>
<evidence type="ECO:0000259" key="13">
    <source>
        <dbReference type="PROSITE" id="PS50109"/>
    </source>
</evidence>